<sequence length="182" mass="20608">MAEIKKKERQNEFCSIKGHELAVNIEETPIYLKVAITSPYKSLCNKCMGLFLLVTIDAVFLLGKLTPMYIIVGFLIISIILMINVCWTSIEETVVIIKGLGVQIETKYVLGSKSNFIPQEEVQTVFINEVIYRNRVLFMLTFLITNGNTKEILIPLFVESLPHLPLLKLALNYIIAIINNTS</sequence>
<dbReference type="GO" id="GO:0006506">
    <property type="term" value="P:GPI anchor biosynthetic process"/>
    <property type="evidence" value="ECO:0007669"/>
    <property type="project" value="InterPro"/>
</dbReference>
<dbReference type="Pfam" id="PF10181">
    <property type="entry name" value="PIG-H"/>
    <property type="match status" value="1"/>
</dbReference>
<feature type="transmembrane region" description="Helical" evidence="3">
    <location>
        <begin position="43"/>
        <end position="62"/>
    </location>
</feature>
<evidence type="ECO:0000313" key="6">
    <source>
        <dbReference type="Proteomes" id="UP001153737"/>
    </source>
</evidence>
<feature type="domain" description="Phosphatidylinositol N-acetylglucosaminyltransferase subunit H conserved" evidence="4">
    <location>
        <begin position="93"/>
        <end position="157"/>
    </location>
</feature>
<dbReference type="Proteomes" id="UP001153737">
    <property type="component" value="Chromosome 1"/>
</dbReference>
<keyword evidence="6" id="KW-1185">Reference proteome</keyword>
<dbReference type="InterPro" id="IPR019328">
    <property type="entry name" value="PIGH-H_dom"/>
</dbReference>
<dbReference type="AlphaFoldDB" id="A0A9P0D8Q9"/>
<keyword evidence="3" id="KW-0812">Transmembrane</keyword>
<evidence type="ECO:0000313" key="5">
    <source>
        <dbReference type="EMBL" id="CAH1116526.1"/>
    </source>
</evidence>
<organism evidence="5 6">
    <name type="scientific">Phaedon cochleariae</name>
    <name type="common">Mustard beetle</name>
    <dbReference type="NCBI Taxonomy" id="80249"/>
    <lineage>
        <taxon>Eukaryota</taxon>
        <taxon>Metazoa</taxon>
        <taxon>Ecdysozoa</taxon>
        <taxon>Arthropoda</taxon>
        <taxon>Hexapoda</taxon>
        <taxon>Insecta</taxon>
        <taxon>Pterygota</taxon>
        <taxon>Neoptera</taxon>
        <taxon>Endopterygota</taxon>
        <taxon>Coleoptera</taxon>
        <taxon>Polyphaga</taxon>
        <taxon>Cucujiformia</taxon>
        <taxon>Chrysomeloidea</taxon>
        <taxon>Chrysomelidae</taxon>
        <taxon>Chrysomelinae</taxon>
        <taxon>Chrysomelini</taxon>
        <taxon>Phaedon</taxon>
    </lineage>
</organism>
<feature type="transmembrane region" description="Helical" evidence="3">
    <location>
        <begin position="68"/>
        <end position="90"/>
    </location>
</feature>
<keyword evidence="3" id="KW-0472">Membrane</keyword>
<name>A0A9P0D8Q9_PHACE</name>
<evidence type="ECO:0000259" key="4">
    <source>
        <dbReference type="Pfam" id="PF10181"/>
    </source>
</evidence>
<gene>
    <name evidence="5" type="ORF">PHAECO_LOCUS1304</name>
</gene>
<dbReference type="PANTHER" id="PTHR15231:SF1">
    <property type="entry name" value="PHOSPHATIDYLINOSITOL N-ACETYLGLUCOSAMINYLTRANSFERASE SUBUNIT H"/>
    <property type="match status" value="1"/>
</dbReference>
<comment type="pathway">
    <text evidence="1">Glycolipid biosynthesis; glycosylphosphatidylinositol-anchor biosynthesis.</text>
</comment>
<evidence type="ECO:0000256" key="1">
    <source>
        <dbReference type="ARBA" id="ARBA00004687"/>
    </source>
</evidence>
<reference evidence="5" key="1">
    <citation type="submission" date="2022-01" db="EMBL/GenBank/DDBJ databases">
        <authorList>
            <person name="King R."/>
        </authorList>
    </citation>
    <scope>NUCLEOTIDE SEQUENCE</scope>
</reference>
<evidence type="ECO:0000256" key="2">
    <source>
        <dbReference type="ARBA" id="ARBA00009610"/>
    </source>
</evidence>
<keyword evidence="3" id="KW-1133">Transmembrane helix</keyword>
<dbReference type="EMBL" id="OU896707">
    <property type="protein sequence ID" value="CAH1116526.1"/>
    <property type="molecule type" value="Genomic_DNA"/>
</dbReference>
<reference evidence="5" key="2">
    <citation type="submission" date="2022-10" db="EMBL/GenBank/DDBJ databases">
        <authorList>
            <consortium name="ENA_rothamsted_submissions"/>
            <consortium name="culmorum"/>
            <person name="King R."/>
        </authorList>
    </citation>
    <scope>NUCLEOTIDE SEQUENCE</scope>
</reference>
<protein>
    <recommendedName>
        <fullName evidence="4">Phosphatidylinositol N-acetylglucosaminyltransferase subunit H conserved domain-containing protein</fullName>
    </recommendedName>
</protein>
<proteinExistence type="inferred from homology"/>
<dbReference type="InterPro" id="IPR044215">
    <property type="entry name" value="PIG-H"/>
</dbReference>
<dbReference type="OrthoDB" id="6256716at2759"/>
<evidence type="ECO:0000256" key="3">
    <source>
        <dbReference type="SAM" id="Phobius"/>
    </source>
</evidence>
<comment type="similarity">
    <text evidence="2">Belongs to the PIGH family.</text>
</comment>
<dbReference type="GO" id="GO:0000506">
    <property type="term" value="C:glycosylphosphatidylinositol-N-acetylglucosaminyltransferase (GPI-GnT) complex"/>
    <property type="evidence" value="ECO:0007669"/>
    <property type="project" value="InterPro"/>
</dbReference>
<accession>A0A9P0D8Q9</accession>
<dbReference type="PANTHER" id="PTHR15231">
    <property type="entry name" value="PHOSPHATIDYLINOSITOL N-ACETYLGLUCOSAMINYLTRANSFERASE SUBUNIT H"/>
    <property type="match status" value="1"/>
</dbReference>